<comment type="caution">
    <text evidence="1">The sequence shown here is derived from an EMBL/GenBank/DDBJ whole genome shotgun (WGS) entry which is preliminary data.</text>
</comment>
<dbReference type="Gene3D" id="3.80.10.10">
    <property type="entry name" value="Ribonuclease Inhibitor"/>
    <property type="match status" value="1"/>
</dbReference>
<reference evidence="1" key="2">
    <citation type="submission" date="2022-01" db="EMBL/GenBank/DDBJ databases">
        <authorList>
            <person name="Yamashiro T."/>
            <person name="Shiraishi A."/>
            <person name="Satake H."/>
            <person name="Nakayama K."/>
        </authorList>
    </citation>
    <scope>NUCLEOTIDE SEQUENCE</scope>
</reference>
<name>A0ABQ5E1Y8_9ASTR</name>
<proteinExistence type="predicted"/>
<sequence length="230" mass="26893">MWGNTKTLSLKGPPLADLNDTYYNDMIITPWIEQLALEFRCLKELHISRLVVQDEDLETLARTRGRDLRSLKIRKCEGFSTDGIMHVSKYCNQLRTLCLKYCYHIEVIVKDEHWLHQLPLNSTVLEMFDFKNTNISDTKDVTLLANKCCKSLISLKIRACCLSKLGDAFRYVVRLAHFGGIFMMRRENILFYDNDTLILRMSPPNSHDIHKMNIGFPRHKNITLWIDVIK</sequence>
<evidence type="ECO:0000313" key="2">
    <source>
        <dbReference type="Proteomes" id="UP001151760"/>
    </source>
</evidence>
<gene>
    <name evidence="1" type="ORF">Tco_0954171</name>
</gene>
<organism evidence="1 2">
    <name type="scientific">Tanacetum coccineum</name>
    <dbReference type="NCBI Taxonomy" id="301880"/>
    <lineage>
        <taxon>Eukaryota</taxon>
        <taxon>Viridiplantae</taxon>
        <taxon>Streptophyta</taxon>
        <taxon>Embryophyta</taxon>
        <taxon>Tracheophyta</taxon>
        <taxon>Spermatophyta</taxon>
        <taxon>Magnoliopsida</taxon>
        <taxon>eudicotyledons</taxon>
        <taxon>Gunneridae</taxon>
        <taxon>Pentapetalae</taxon>
        <taxon>asterids</taxon>
        <taxon>campanulids</taxon>
        <taxon>Asterales</taxon>
        <taxon>Asteraceae</taxon>
        <taxon>Asteroideae</taxon>
        <taxon>Anthemideae</taxon>
        <taxon>Anthemidinae</taxon>
        <taxon>Tanacetum</taxon>
    </lineage>
</organism>
<dbReference type="Proteomes" id="UP001151760">
    <property type="component" value="Unassembled WGS sequence"/>
</dbReference>
<reference evidence="1" key="1">
    <citation type="journal article" date="2022" name="Int. J. Mol. Sci.">
        <title>Draft Genome of Tanacetum Coccineum: Genomic Comparison of Closely Related Tanacetum-Family Plants.</title>
        <authorList>
            <person name="Yamashiro T."/>
            <person name="Shiraishi A."/>
            <person name="Nakayama K."/>
            <person name="Satake H."/>
        </authorList>
    </citation>
    <scope>NUCLEOTIDE SEQUENCE</scope>
</reference>
<keyword evidence="2" id="KW-1185">Reference proteome</keyword>
<accession>A0ABQ5E1Y8</accession>
<dbReference type="GO" id="GO:0016787">
    <property type="term" value="F:hydrolase activity"/>
    <property type="evidence" value="ECO:0007669"/>
    <property type="project" value="UniProtKB-KW"/>
</dbReference>
<dbReference type="EMBL" id="BQNB010015903">
    <property type="protein sequence ID" value="GJT45456.1"/>
    <property type="molecule type" value="Genomic_DNA"/>
</dbReference>
<keyword evidence="1" id="KW-0378">Hydrolase</keyword>
<dbReference type="InterPro" id="IPR032675">
    <property type="entry name" value="LRR_dom_sf"/>
</dbReference>
<protein>
    <submittedName>
        <fullName evidence="1">Alpha/beta hydrolase fold protein</fullName>
    </submittedName>
</protein>
<dbReference type="SUPFAM" id="SSF52047">
    <property type="entry name" value="RNI-like"/>
    <property type="match status" value="1"/>
</dbReference>
<evidence type="ECO:0000313" key="1">
    <source>
        <dbReference type="EMBL" id="GJT45456.1"/>
    </source>
</evidence>